<evidence type="ECO:0000313" key="1">
    <source>
        <dbReference type="EMBL" id="AGX43548.1"/>
    </source>
</evidence>
<dbReference type="KEGG" id="csb:CLSA_c25770"/>
<dbReference type="HOGENOM" id="CLU_3024081_0_0_9"/>
<keyword evidence="2" id="KW-1185">Reference proteome</keyword>
<dbReference type="AlphaFoldDB" id="U5MSQ3"/>
<protein>
    <submittedName>
        <fullName evidence="1">Uncharacterized protein</fullName>
    </submittedName>
</protein>
<dbReference type="PATRIC" id="fig|1345695.3.peg.2554"/>
<dbReference type="Proteomes" id="UP000017118">
    <property type="component" value="Chromosome"/>
</dbReference>
<reference evidence="1 2" key="1">
    <citation type="journal article" date="2013" name="Genome Announc.">
        <title>Complete Genome Sequence of the Solvent Producer Clostridium saccharobutylicum NCP262 (DSM 13864).</title>
        <authorList>
            <person name="Poehlein A."/>
            <person name="Hartwich K."/>
            <person name="Krabben P."/>
            <person name="Ehrenreich A."/>
            <person name="Liebl W."/>
            <person name="Durre P."/>
            <person name="Gottschalk G."/>
            <person name="Daniel R."/>
        </authorList>
    </citation>
    <scope>NUCLEOTIDE SEQUENCE [LARGE SCALE GENOMIC DNA]</scope>
    <source>
        <strain evidence="1">DSM 13864</strain>
    </source>
</reference>
<dbReference type="EMBL" id="CP006721">
    <property type="protein sequence ID" value="AGX43548.1"/>
    <property type="molecule type" value="Genomic_DNA"/>
</dbReference>
<evidence type="ECO:0000313" key="2">
    <source>
        <dbReference type="Proteomes" id="UP000017118"/>
    </source>
</evidence>
<organism evidence="1 2">
    <name type="scientific">Clostridium saccharobutylicum DSM 13864</name>
    <dbReference type="NCBI Taxonomy" id="1345695"/>
    <lineage>
        <taxon>Bacteria</taxon>
        <taxon>Bacillati</taxon>
        <taxon>Bacillota</taxon>
        <taxon>Clostridia</taxon>
        <taxon>Eubacteriales</taxon>
        <taxon>Clostridiaceae</taxon>
        <taxon>Clostridium</taxon>
    </lineage>
</organism>
<name>U5MSQ3_CLOSA</name>
<proteinExistence type="predicted"/>
<accession>U5MSQ3</accession>
<sequence>MVFFMKKCKFITAENSELTLENKKMTYCGVISHLKMVQKYGQYYIFVAITYSHNS</sequence>
<gene>
    <name evidence="1" type="ORF">CLSA_c25770</name>
</gene>